<evidence type="ECO:0000256" key="10">
    <source>
        <dbReference type="SAM" id="Phobius"/>
    </source>
</evidence>
<feature type="transmembrane region" description="Helical" evidence="10">
    <location>
        <begin position="609"/>
        <end position="635"/>
    </location>
</feature>
<dbReference type="InterPro" id="IPR034182">
    <property type="entry name" value="Kexin/furin"/>
</dbReference>
<dbReference type="CDD" id="cd04059">
    <property type="entry name" value="Peptidases_S8_Protein_convertases_Kexins_Furin-like"/>
    <property type="match status" value="1"/>
</dbReference>
<evidence type="ECO:0000313" key="14">
    <source>
        <dbReference type="Proteomes" id="UP000828390"/>
    </source>
</evidence>
<dbReference type="InterPro" id="IPR036852">
    <property type="entry name" value="Peptidase_S8/S53_dom_sf"/>
</dbReference>
<gene>
    <name evidence="13" type="ORF">DPMN_100058</name>
</gene>
<proteinExistence type="inferred from homology"/>
<name>A0A9D4LG52_DREPO</name>
<dbReference type="Proteomes" id="UP000828390">
    <property type="component" value="Unassembled WGS sequence"/>
</dbReference>
<dbReference type="InterPro" id="IPR023828">
    <property type="entry name" value="Peptidase_S8_Ser-AS"/>
</dbReference>
<keyword evidence="10" id="KW-0472">Membrane</keyword>
<evidence type="ECO:0000256" key="9">
    <source>
        <dbReference type="PROSITE-ProRule" id="PRU01240"/>
    </source>
</evidence>
<comment type="caution">
    <text evidence="13">The sequence shown here is derived from an EMBL/GenBank/DDBJ whole genome shotgun (WGS) entry which is preliminary data.</text>
</comment>
<dbReference type="Gene3D" id="3.40.50.200">
    <property type="entry name" value="Peptidase S8/S53 domain"/>
    <property type="match status" value="1"/>
</dbReference>
<dbReference type="PRINTS" id="PR00723">
    <property type="entry name" value="SUBTILISIN"/>
</dbReference>
<feature type="chain" id="PRO_5039633666" description="P/Homo B domain-containing protein" evidence="11">
    <location>
        <begin position="20"/>
        <end position="648"/>
    </location>
</feature>
<keyword evidence="10" id="KW-1133">Transmembrane helix</keyword>
<keyword evidence="5 9" id="KW-0378">Hydrolase</keyword>
<dbReference type="Pfam" id="PF01483">
    <property type="entry name" value="P_proprotein"/>
    <property type="match status" value="1"/>
</dbReference>
<dbReference type="InterPro" id="IPR008979">
    <property type="entry name" value="Galactose-bd-like_sf"/>
</dbReference>
<reference evidence="13" key="1">
    <citation type="journal article" date="2019" name="bioRxiv">
        <title>The Genome of the Zebra Mussel, Dreissena polymorpha: A Resource for Invasive Species Research.</title>
        <authorList>
            <person name="McCartney M.A."/>
            <person name="Auch B."/>
            <person name="Kono T."/>
            <person name="Mallez S."/>
            <person name="Zhang Y."/>
            <person name="Obille A."/>
            <person name="Becker A."/>
            <person name="Abrahante J.E."/>
            <person name="Garbe J."/>
            <person name="Badalamenti J.P."/>
            <person name="Herman A."/>
            <person name="Mangelson H."/>
            <person name="Liachko I."/>
            <person name="Sullivan S."/>
            <person name="Sone E.D."/>
            <person name="Koren S."/>
            <person name="Silverstein K.A.T."/>
            <person name="Beckman K.B."/>
            <person name="Gohl D.M."/>
        </authorList>
    </citation>
    <scope>NUCLEOTIDE SEQUENCE</scope>
    <source>
        <strain evidence="13">Duluth1</strain>
        <tissue evidence="13">Whole animal</tissue>
    </source>
</reference>
<evidence type="ECO:0000256" key="4">
    <source>
        <dbReference type="ARBA" id="ARBA00022729"/>
    </source>
</evidence>
<dbReference type="PROSITE" id="PS00137">
    <property type="entry name" value="SUBTILASE_HIS"/>
    <property type="match status" value="1"/>
</dbReference>
<organism evidence="13 14">
    <name type="scientific">Dreissena polymorpha</name>
    <name type="common">Zebra mussel</name>
    <name type="synonym">Mytilus polymorpha</name>
    <dbReference type="NCBI Taxonomy" id="45954"/>
    <lineage>
        <taxon>Eukaryota</taxon>
        <taxon>Metazoa</taxon>
        <taxon>Spiralia</taxon>
        <taxon>Lophotrochozoa</taxon>
        <taxon>Mollusca</taxon>
        <taxon>Bivalvia</taxon>
        <taxon>Autobranchia</taxon>
        <taxon>Heteroconchia</taxon>
        <taxon>Euheterodonta</taxon>
        <taxon>Imparidentia</taxon>
        <taxon>Neoheterodontei</taxon>
        <taxon>Myida</taxon>
        <taxon>Dreissenoidea</taxon>
        <taxon>Dreissenidae</taxon>
        <taxon>Dreissena</taxon>
    </lineage>
</organism>
<feature type="active site" description="Charge relay system" evidence="8 9">
    <location>
        <position position="179"/>
    </location>
</feature>
<sequence>MQYSRHLFVLSVAILCINGLNIQINKAPRQVKQDNYTDKVLIEYDGTVEEALTFGNNNNLRFLRHVVRSFYEFRVVGAKQKSATPLEIDVNRLKGSDKKLKSFEQEKVHFMEKKFVLPERIFSNGTEVFRQRSRRAVTVNDAEWSNQWHLQTSQTPSMGVQNAWNKGYTGSGISLAIVDDGIDTSHSDLNYDASLSYNFIQQIADPNHVVVETDGHGTNCAGVAAALKNSECVIGTAYDANIAGLRLIDSNTGATPADKATALIYKLSAIDIYSNSWGPVDWGYTVDQLPDVVKAAFEEGVQSGRGGKGAIYVWASGNGGLNGDDCQADGYTISIYTIAIAAVSKSGRPTSYSEHCSAVMAAAYSGDSQFIAEDLDISTTGPSNTCVHNFDGTSAACPLAAGIIALTLQANNALTWRDVQHLIVETSVSAGLSGNFYSNGAGKQVSAYLGFGLINAENMVDAATSWKTVPSSISCSASSTESKATSNADPISDTVDLSSCKILFIEHVTIKVTFQSTYRGNTAINVQSPSSTDVPVLSERTNDDDNQQITWPFMTTNFWGESAAGSWKIILLDIYGTNVLNLNGWELTVYGTVTNPLDGTPSESSSSSLGLIVGVSVGCGVGGLSIIGIVIYVVWLKIGKAAVHPVSG</sequence>
<evidence type="ECO:0000313" key="13">
    <source>
        <dbReference type="EMBL" id="KAH3857451.1"/>
    </source>
</evidence>
<dbReference type="InterPro" id="IPR015500">
    <property type="entry name" value="Peptidase_S8_subtilisin-rel"/>
</dbReference>
<feature type="signal peptide" evidence="11">
    <location>
        <begin position="1"/>
        <end position="19"/>
    </location>
</feature>
<feature type="active site" description="Charge relay system" evidence="8 9">
    <location>
        <position position="394"/>
    </location>
</feature>
<dbReference type="PROSITE" id="PS51829">
    <property type="entry name" value="P_HOMO_B"/>
    <property type="match status" value="1"/>
</dbReference>
<comment type="similarity">
    <text evidence="1">Belongs to the peptidase S8 family. Furin subfamily.</text>
</comment>
<evidence type="ECO:0000256" key="3">
    <source>
        <dbReference type="ARBA" id="ARBA00022685"/>
    </source>
</evidence>
<dbReference type="SUPFAM" id="SSF49785">
    <property type="entry name" value="Galactose-binding domain-like"/>
    <property type="match status" value="1"/>
</dbReference>
<evidence type="ECO:0000256" key="8">
    <source>
        <dbReference type="PIRSR" id="PIRSR615500-1"/>
    </source>
</evidence>
<dbReference type="GO" id="GO:0016485">
    <property type="term" value="P:protein processing"/>
    <property type="evidence" value="ECO:0007669"/>
    <property type="project" value="TreeGrafter"/>
</dbReference>
<feature type="domain" description="P/Homo B" evidence="12">
    <location>
        <begin position="468"/>
        <end position="595"/>
    </location>
</feature>
<keyword evidence="10" id="KW-0812">Transmembrane</keyword>
<dbReference type="EMBL" id="JAIWYP010000003">
    <property type="protein sequence ID" value="KAH3857451.1"/>
    <property type="molecule type" value="Genomic_DNA"/>
</dbReference>
<evidence type="ECO:0000256" key="7">
    <source>
        <dbReference type="ARBA" id="ARBA00022837"/>
    </source>
</evidence>
<reference evidence="13" key="2">
    <citation type="submission" date="2020-11" db="EMBL/GenBank/DDBJ databases">
        <authorList>
            <person name="McCartney M.A."/>
            <person name="Auch B."/>
            <person name="Kono T."/>
            <person name="Mallez S."/>
            <person name="Becker A."/>
            <person name="Gohl D.M."/>
            <person name="Silverstein K.A.T."/>
            <person name="Koren S."/>
            <person name="Bechman K.B."/>
            <person name="Herman A."/>
            <person name="Abrahante J.E."/>
            <person name="Garbe J."/>
        </authorList>
    </citation>
    <scope>NUCLEOTIDE SEQUENCE</scope>
    <source>
        <strain evidence="13">Duluth1</strain>
        <tissue evidence="13">Whole animal</tissue>
    </source>
</reference>
<dbReference type="GO" id="GO:0004252">
    <property type="term" value="F:serine-type endopeptidase activity"/>
    <property type="evidence" value="ECO:0007669"/>
    <property type="project" value="UniProtKB-UniRule"/>
</dbReference>
<keyword evidence="2 9" id="KW-0645">Protease</keyword>
<dbReference type="Gene3D" id="2.60.120.260">
    <property type="entry name" value="Galactose-binding domain-like"/>
    <property type="match status" value="1"/>
</dbReference>
<keyword evidence="14" id="KW-1185">Reference proteome</keyword>
<feature type="active site" description="Charge relay system" evidence="8 9">
    <location>
        <position position="216"/>
    </location>
</feature>
<dbReference type="PANTHER" id="PTHR42884:SF14">
    <property type="entry name" value="NEUROENDOCRINE CONVERTASE 1"/>
    <property type="match status" value="1"/>
</dbReference>
<protein>
    <recommendedName>
        <fullName evidence="12">P/Homo B domain-containing protein</fullName>
    </recommendedName>
</protein>
<keyword evidence="3" id="KW-0165">Cleavage on pair of basic residues</keyword>
<dbReference type="InterPro" id="IPR000209">
    <property type="entry name" value="Peptidase_S8/S53_dom"/>
</dbReference>
<dbReference type="Pfam" id="PF00082">
    <property type="entry name" value="Peptidase_S8"/>
    <property type="match status" value="1"/>
</dbReference>
<dbReference type="AlphaFoldDB" id="A0A9D4LG52"/>
<dbReference type="InterPro" id="IPR002884">
    <property type="entry name" value="P_dom"/>
</dbReference>
<evidence type="ECO:0000256" key="6">
    <source>
        <dbReference type="ARBA" id="ARBA00022825"/>
    </source>
</evidence>
<keyword evidence="4 11" id="KW-0732">Signal</keyword>
<keyword evidence="7" id="KW-0106">Calcium</keyword>
<evidence type="ECO:0000256" key="2">
    <source>
        <dbReference type="ARBA" id="ARBA00022670"/>
    </source>
</evidence>
<evidence type="ECO:0000256" key="11">
    <source>
        <dbReference type="SAM" id="SignalP"/>
    </source>
</evidence>
<evidence type="ECO:0000256" key="1">
    <source>
        <dbReference type="ARBA" id="ARBA00005325"/>
    </source>
</evidence>
<dbReference type="PANTHER" id="PTHR42884">
    <property type="entry name" value="PROPROTEIN CONVERTASE SUBTILISIN/KEXIN-RELATED"/>
    <property type="match status" value="1"/>
</dbReference>
<dbReference type="PROSITE" id="PS51892">
    <property type="entry name" value="SUBTILASE"/>
    <property type="match status" value="1"/>
</dbReference>
<evidence type="ECO:0000259" key="12">
    <source>
        <dbReference type="PROSITE" id="PS51829"/>
    </source>
</evidence>
<dbReference type="InterPro" id="IPR022398">
    <property type="entry name" value="Peptidase_S8_His-AS"/>
</dbReference>
<dbReference type="GO" id="GO:0005802">
    <property type="term" value="C:trans-Golgi network"/>
    <property type="evidence" value="ECO:0007669"/>
    <property type="project" value="TreeGrafter"/>
</dbReference>
<accession>A0A9D4LG52</accession>
<dbReference type="SUPFAM" id="SSF52743">
    <property type="entry name" value="Subtilisin-like"/>
    <property type="match status" value="1"/>
</dbReference>
<keyword evidence="6 9" id="KW-0720">Serine protease</keyword>
<dbReference type="GO" id="GO:0000139">
    <property type="term" value="C:Golgi membrane"/>
    <property type="evidence" value="ECO:0007669"/>
    <property type="project" value="TreeGrafter"/>
</dbReference>
<dbReference type="PROSITE" id="PS00138">
    <property type="entry name" value="SUBTILASE_SER"/>
    <property type="match status" value="1"/>
</dbReference>
<evidence type="ECO:0000256" key="5">
    <source>
        <dbReference type="ARBA" id="ARBA00022801"/>
    </source>
</evidence>